<sequence length="360" mass="40663">MQTYDWQSGLVYTEHLAQPPRSYPKFGAACGKRPRYVAPCRGTQKLQDIALRKVLCNLEQLTLENLEPLQDLLRERLWEAIKRHRLDTLDIWKLFLCLGVHIEDRVLHIHEGIVSGDVVRSISSPTCTWLTDLAIDDVQNADPTHLADLANIVNLRSLILVGNARGITDRLVRSWAELVENQDPKPFSKLQMLYVHGQRHLTPHAFRPVTAFPALTIFCTSYCGIKRTDTTIAEELGWEGFDGFKEQDHSSELLPWRLASSLQHEFLGRFSGNEHTPMLDVKAQSGMHSTIKSRVCDTSKVCCLKRDTTSGYINCLPSSPAAKPLPEPSTRRSAPRPKTTKRRKLNGGRLLDLQSVLAEL</sequence>
<proteinExistence type="predicted"/>
<dbReference type="EMBL" id="MU003849">
    <property type="protein sequence ID" value="KAF2717221.1"/>
    <property type="molecule type" value="Genomic_DNA"/>
</dbReference>
<protein>
    <submittedName>
        <fullName evidence="2">Uncharacterized protein</fullName>
    </submittedName>
</protein>
<name>A0A9P4Q2L0_9PEZI</name>
<evidence type="ECO:0000313" key="2">
    <source>
        <dbReference type="EMBL" id="KAF2717221.1"/>
    </source>
</evidence>
<accession>A0A9P4Q2L0</accession>
<comment type="caution">
    <text evidence="2">The sequence shown here is derived from an EMBL/GenBank/DDBJ whole genome shotgun (WGS) entry which is preliminary data.</text>
</comment>
<organism evidence="2 3">
    <name type="scientific">Polychaeton citri CBS 116435</name>
    <dbReference type="NCBI Taxonomy" id="1314669"/>
    <lineage>
        <taxon>Eukaryota</taxon>
        <taxon>Fungi</taxon>
        <taxon>Dikarya</taxon>
        <taxon>Ascomycota</taxon>
        <taxon>Pezizomycotina</taxon>
        <taxon>Dothideomycetes</taxon>
        <taxon>Dothideomycetidae</taxon>
        <taxon>Capnodiales</taxon>
        <taxon>Capnodiaceae</taxon>
        <taxon>Polychaeton</taxon>
    </lineage>
</organism>
<keyword evidence="3" id="KW-1185">Reference proteome</keyword>
<gene>
    <name evidence="2" type="ORF">K431DRAFT_288742</name>
</gene>
<reference evidence="2" key="1">
    <citation type="journal article" date="2020" name="Stud. Mycol.">
        <title>101 Dothideomycetes genomes: a test case for predicting lifestyles and emergence of pathogens.</title>
        <authorList>
            <person name="Haridas S."/>
            <person name="Albert R."/>
            <person name="Binder M."/>
            <person name="Bloem J."/>
            <person name="Labutti K."/>
            <person name="Salamov A."/>
            <person name="Andreopoulos B."/>
            <person name="Baker S."/>
            <person name="Barry K."/>
            <person name="Bills G."/>
            <person name="Bluhm B."/>
            <person name="Cannon C."/>
            <person name="Castanera R."/>
            <person name="Culley D."/>
            <person name="Daum C."/>
            <person name="Ezra D."/>
            <person name="Gonzalez J."/>
            <person name="Henrissat B."/>
            <person name="Kuo A."/>
            <person name="Liang C."/>
            <person name="Lipzen A."/>
            <person name="Lutzoni F."/>
            <person name="Magnuson J."/>
            <person name="Mondo S."/>
            <person name="Nolan M."/>
            <person name="Ohm R."/>
            <person name="Pangilinan J."/>
            <person name="Park H.-J."/>
            <person name="Ramirez L."/>
            <person name="Alfaro M."/>
            <person name="Sun H."/>
            <person name="Tritt A."/>
            <person name="Yoshinaga Y."/>
            <person name="Zwiers L.-H."/>
            <person name="Turgeon B."/>
            <person name="Goodwin S."/>
            <person name="Spatafora J."/>
            <person name="Crous P."/>
            <person name="Grigoriev I."/>
        </authorList>
    </citation>
    <scope>NUCLEOTIDE SEQUENCE</scope>
    <source>
        <strain evidence="2">CBS 116435</strain>
    </source>
</reference>
<dbReference type="AlphaFoldDB" id="A0A9P4Q2L0"/>
<dbReference type="Proteomes" id="UP000799441">
    <property type="component" value="Unassembled WGS sequence"/>
</dbReference>
<dbReference type="OrthoDB" id="5273928at2759"/>
<evidence type="ECO:0000313" key="3">
    <source>
        <dbReference type="Proteomes" id="UP000799441"/>
    </source>
</evidence>
<evidence type="ECO:0000256" key="1">
    <source>
        <dbReference type="SAM" id="MobiDB-lite"/>
    </source>
</evidence>
<feature type="region of interest" description="Disordered" evidence="1">
    <location>
        <begin position="317"/>
        <end position="344"/>
    </location>
</feature>
<dbReference type="SUPFAM" id="SSF52047">
    <property type="entry name" value="RNI-like"/>
    <property type="match status" value="1"/>
</dbReference>
<feature type="compositionally biased region" description="Basic residues" evidence="1">
    <location>
        <begin position="333"/>
        <end position="344"/>
    </location>
</feature>